<sequence length="246" mass="28411">MKHSSKKVKRLNSEPTNAKGLSNVTPDQIAHQLLLNGKPQKLKQVAKPNKRIIRNKEKEGNHFSQPFEEDELNIAIETMKLRKAAGLDNIFLEQIRNFGPKAKRWILALYNEIRNQKNIPKIWRKTKIIAILKPGKDTDDPKNYRPISLMCHTYKLFERILLNRLVPFVDSTLIKEQAGFRPGKSCTGQILNLTQTIENGFENKKVTGVVFIDLTAAYDTVNHRLMLKKLYDITLDYEFVKVSKPF</sequence>
<evidence type="ECO:0000256" key="1">
    <source>
        <dbReference type="SAM" id="MobiDB-lite"/>
    </source>
</evidence>
<feature type="compositionally biased region" description="Polar residues" evidence="1">
    <location>
        <begin position="13"/>
        <end position="23"/>
    </location>
</feature>
<dbReference type="InterPro" id="IPR000477">
    <property type="entry name" value="RT_dom"/>
</dbReference>
<dbReference type="CDD" id="cd01650">
    <property type="entry name" value="RT_nLTR_like"/>
    <property type="match status" value="1"/>
</dbReference>
<evidence type="ECO:0000313" key="4">
    <source>
        <dbReference type="Proteomes" id="UP001160148"/>
    </source>
</evidence>
<name>A0AAV0Y7Y0_9HEMI</name>
<feature type="region of interest" description="Disordered" evidence="1">
    <location>
        <begin position="1"/>
        <end position="23"/>
    </location>
</feature>
<accession>A0AAV0Y7Y0</accession>
<evidence type="ECO:0000259" key="2">
    <source>
        <dbReference type="PROSITE" id="PS50878"/>
    </source>
</evidence>
<dbReference type="PANTHER" id="PTHR36688">
    <property type="entry name" value="ENDO/EXONUCLEASE/PHOSPHATASE DOMAIN-CONTAINING PROTEIN"/>
    <property type="match status" value="1"/>
</dbReference>
<organism evidence="3 4">
    <name type="scientific">Macrosiphum euphorbiae</name>
    <name type="common">potato aphid</name>
    <dbReference type="NCBI Taxonomy" id="13131"/>
    <lineage>
        <taxon>Eukaryota</taxon>
        <taxon>Metazoa</taxon>
        <taxon>Ecdysozoa</taxon>
        <taxon>Arthropoda</taxon>
        <taxon>Hexapoda</taxon>
        <taxon>Insecta</taxon>
        <taxon>Pterygota</taxon>
        <taxon>Neoptera</taxon>
        <taxon>Paraneoptera</taxon>
        <taxon>Hemiptera</taxon>
        <taxon>Sternorrhyncha</taxon>
        <taxon>Aphidomorpha</taxon>
        <taxon>Aphidoidea</taxon>
        <taxon>Aphididae</taxon>
        <taxon>Macrosiphini</taxon>
        <taxon>Macrosiphum</taxon>
    </lineage>
</organism>
<dbReference type="PROSITE" id="PS50878">
    <property type="entry name" value="RT_POL"/>
    <property type="match status" value="1"/>
</dbReference>
<proteinExistence type="predicted"/>
<dbReference type="EMBL" id="CARXXK010001349">
    <property type="protein sequence ID" value="CAI6375546.1"/>
    <property type="molecule type" value="Genomic_DNA"/>
</dbReference>
<reference evidence="3 4" key="1">
    <citation type="submission" date="2023-01" db="EMBL/GenBank/DDBJ databases">
        <authorList>
            <person name="Whitehead M."/>
        </authorList>
    </citation>
    <scope>NUCLEOTIDE SEQUENCE [LARGE SCALE GENOMIC DNA]</scope>
</reference>
<evidence type="ECO:0000313" key="3">
    <source>
        <dbReference type="EMBL" id="CAI6375546.1"/>
    </source>
</evidence>
<dbReference type="SUPFAM" id="SSF56672">
    <property type="entry name" value="DNA/RNA polymerases"/>
    <property type="match status" value="1"/>
</dbReference>
<feature type="domain" description="Reverse transcriptase" evidence="2">
    <location>
        <begin position="112"/>
        <end position="246"/>
    </location>
</feature>
<feature type="compositionally biased region" description="Basic residues" evidence="1">
    <location>
        <begin position="1"/>
        <end position="10"/>
    </location>
</feature>
<keyword evidence="4" id="KW-1185">Reference proteome</keyword>
<gene>
    <name evidence="3" type="ORF">MEUPH1_LOCUS29029</name>
</gene>
<dbReference type="InterPro" id="IPR043502">
    <property type="entry name" value="DNA/RNA_pol_sf"/>
</dbReference>
<dbReference type="Pfam" id="PF00078">
    <property type="entry name" value="RVT_1"/>
    <property type="match status" value="1"/>
</dbReference>
<dbReference type="GO" id="GO:0071897">
    <property type="term" value="P:DNA biosynthetic process"/>
    <property type="evidence" value="ECO:0007669"/>
    <property type="project" value="UniProtKB-ARBA"/>
</dbReference>
<dbReference type="InterPro" id="IPR052560">
    <property type="entry name" value="RdDP_mobile_element"/>
</dbReference>
<dbReference type="PANTHER" id="PTHR36688:SF1">
    <property type="entry name" value="ENDONUCLEASE_EXONUCLEASE_PHOSPHATASE DOMAIN-CONTAINING PROTEIN"/>
    <property type="match status" value="1"/>
</dbReference>
<protein>
    <recommendedName>
        <fullName evidence="2">Reverse transcriptase domain-containing protein</fullName>
    </recommendedName>
</protein>
<comment type="caution">
    <text evidence="3">The sequence shown here is derived from an EMBL/GenBank/DDBJ whole genome shotgun (WGS) entry which is preliminary data.</text>
</comment>
<dbReference type="AlphaFoldDB" id="A0AAV0Y7Y0"/>
<dbReference type="Proteomes" id="UP001160148">
    <property type="component" value="Unassembled WGS sequence"/>
</dbReference>